<dbReference type="InterPro" id="IPR029063">
    <property type="entry name" value="SAM-dependent_MTases_sf"/>
</dbReference>
<dbReference type="AlphaFoldDB" id="A0AAU7VX20"/>
<name>A0AAU7VX20_9MICO</name>
<dbReference type="CDD" id="cd02440">
    <property type="entry name" value="AdoMet_MTases"/>
    <property type="match status" value="1"/>
</dbReference>
<dbReference type="InterPro" id="IPR013216">
    <property type="entry name" value="Methyltransf_11"/>
</dbReference>
<organism evidence="3">
    <name type="scientific">Microbacterium sp. A8/3-1</name>
    <dbReference type="NCBI Taxonomy" id="3160749"/>
    <lineage>
        <taxon>Bacteria</taxon>
        <taxon>Bacillati</taxon>
        <taxon>Actinomycetota</taxon>
        <taxon>Actinomycetes</taxon>
        <taxon>Micrococcales</taxon>
        <taxon>Microbacteriaceae</taxon>
        <taxon>Microbacterium</taxon>
    </lineage>
</organism>
<feature type="domain" description="Methyltransferase type 11" evidence="2">
    <location>
        <begin position="45"/>
        <end position="137"/>
    </location>
</feature>
<gene>
    <name evidence="3" type="ORF">ABS642_02175</name>
</gene>
<keyword evidence="3" id="KW-0808">Transferase</keyword>
<reference evidence="3" key="1">
    <citation type="submission" date="2024-06" db="EMBL/GenBank/DDBJ databases">
        <title>Draft genome sequence of Microbacterium sp. strain A8/3-1, isolated from Oxytropis tragacanthoides Fisch. ex DC. Root nodules in the Altai region of Russia.</title>
        <authorList>
            <person name="Sazanova A."/>
            <person name="Guro P."/>
            <person name="Kuznetsova I."/>
            <person name="Belimov A."/>
            <person name="Safronova V."/>
        </authorList>
    </citation>
    <scope>NUCLEOTIDE SEQUENCE</scope>
    <source>
        <strain evidence="3">A8/3-1</strain>
    </source>
</reference>
<dbReference type="RefSeq" id="WP_350352091.1">
    <property type="nucleotide sequence ID" value="NZ_CP158357.1"/>
</dbReference>
<dbReference type="GO" id="GO:0008757">
    <property type="term" value="F:S-adenosylmethionine-dependent methyltransferase activity"/>
    <property type="evidence" value="ECO:0007669"/>
    <property type="project" value="InterPro"/>
</dbReference>
<dbReference type="PANTHER" id="PTHR43591:SF99">
    <property type="entry name" value="OS06G0646000 PROTEIN"/>
    <property type="match status" value="1"/>
</dbReference>
<dbReference type="GO" id="GO:0032259">
    <property type="term" value="P:methylation"/>
    <property type="evidence" value="ECO:0007669"/>
    <property type="project" value="UniProtKB-KW"/>
</dbReference>
<dbReference type="PANTHER" id="PTHR43591">
    <property type="entry name" value="METHYLTRANSFERASE"/>
    <property type="match status" value="1"/>
</dbReference>
<sequence length="210" mass="22578">MQDPLRLISDAFDARASRYDESAMHRSVAAATAEFLDLSEADVVLDVATGTGLVLREIASRAADPHLIGVDISAGMLDVARSHLPKARWIEAEASAIPLPSGSVDLITCVTALHIIPDVAGAAAEWRRLLRPGGRLVTATFRKIDTSGHGAPEASTADRPYDRDHEPYSSTTRLAETFGSYGFTMRRHRDWGDGTDELLIAELVADAALS</sequence>
<keyword evidence="3" id="KW-0489">Methyltransferase</keyword>
<feature type="region of interest" description="Disordered" evidence="1">
    <location>
        <begin position="147"/>
        <end position="168"/>
    </location>
</feature>
<dbReference type="Gene3D" id="3.40.50.150">
    <property type="entry name" value="Vaccinia Virus protein VP39"/>
    <property type="match status" value="1"/>
</dbReference>
<protein>
    <submittedName>
        <fullName evidence="3">Methyltransferase domain-containing protein</fullName>
    </submittedName>
</protein>
<dbReference type="Pfam" id="PF08241">
    <property type="entry name" value="Methyltransf_11"/>
    <property type="match status" value="1"/>
</dbReference>
<dbReference type="EMBL" id="CP158357">
    <property type="protein sequence ID" value="XBX78918.1"/>
    <property type="molecule type" value="Genomic_DNA"/>
</dbReference>
<evidence type="ECO:0000313" key="3">
    <source>
        <dbReference type="EMBL" id="XBX78918.1"/>
    </source>
</evidence>
<evidence type="ECO:0000256" key="1">
    <source>
        <dbReference type="SAM" id="MobiDB-lite"/>
    </source>
</evidence>
<evidence type="ECO:0000259" key="2">
    <source>
        <dbReference type="Pfam" id="PF08241"/>
    </source>
</evidence>
<accession>A0AAU7VX20</accession>
<dbReference type="SUPFAM" id="SSF53335">
    <property type="entry name" value="S-adenosyl-L-methionine-dependent methyltransferases"/>
    <property type="match status" value="1"/>
</dbReference>
<proteinExistence type="predicted"/>